<keyword evidence="1" id="KW-1133">Transmembrane helix</keyword>
<keyword evidence="1" id="KW-0812">Transmembrane</keyword>
<dbReference type="EMBL" id="LAZR01016703">
    <property type="protein sequence ID" value="KKM03353.1"/>
    <property type="molecule type" value="Genomic_DNA"/>
</dbReference>
<feature type="transmembrane region" description="Helical" evidence="1">
    <location>
        <begin position="31"/>
        <end position="49"/>
    </location>
</feature>
<evidence type="ECO:0000256" key="1">
    <source>
        <dbReference type="SAM" id="Phobius"/>
    </source>
</evidence>
<gene>
    <name evidence="2" type="ORF">LCGC14_1775280</name>
</gene>
<reference evidence="2" key="1">
    <citation type="journal article" date="2015" name="Nature">
        <title>Complex archaea that bridge the gap between prokaryotes and eukaryotes.</title>
        <authorList>
            <person name="Spang A."/>
            <person name="Saw J.H."/>
            <person name="Jorgensen S.L."/>
            <person name="Zaremba-Niedzwiedzka K."/>
            <person name="Martijn J."/>
            <person name="Lind A.E."/>
            <person name="van Eijk R."/>
            <person name="Schleper C."/>
            <person name="Guy L."/>
            <person name="Ettema T.J."/>
        </authorList>
    </citation>
    <scope>NUCLEOTIDE SEQUENCE</scope>
</reference>
<protein>
    <submittedName>
        <fullName evidence="2">Uncharacterized protein</fullName>
    </submittedName>
</protein>
<proteinExistence type="predicted"/>
<name>A0A0F9JWS7_9ZZZZ</name>
<accession>A0A0F9JWS7</accession>
<organism evidence="2">
    <name type="scientific">marine sediment metagenome</name>
    <dbReference type="NCBI Taxonomy" id="412755"/>
    <lineage>
        <taxon>unclassified sequences</taxon>
        <taxon>metagenomes</taxon>
        <taxon>ecological metagenomes</taxon>
    </lineage>
</organism>
<evidence type="ECO:0000313" key="2">
    <source>
        <dbReference type="EMBL" id="KKM03353.1"/>
    </source>
</evidence>
<dbReference type="AlphaFoldDB" id="A0A0F9JWS7"/>
<sequence>MSFLLGMAGALASIYIFLFSAASIGDNAENAVLTFMSLFLFLFFGFSVAEDFQSRYFTKGRRK</sequence>
<comment type="caution">
    <text evidence="2">The sequence shown here is derived from an EMBL/GenBank/DDBJ whole genome shotgun (WGS) entry which is preliminary data.</text>
</comment>
<keyword evidence="1" id="KW-0472">Membrane</keyword>